<organism evidence="3 4">
    <name type="scientific">Aliiglaciecola litoralis</name>
    <dbReference type="NCBI Taxonomy" id="582857"/>
    <lineage>
        <taxon>Bacteria</taxon>
        <taxon>Pseudomonadati</taxon>
        <taxon>Pseudomonadota</taxon>
        <taxon>Gammaproteobacteria</taxon>
        <taxon>Alteromonadales</taxon>
        <taxon>Alteromonadaceae</taxon>
        <taxon>Aliiglaciecola</taxon>
    </lineage>
</organism>
<dbReference type="Proteomes" id="UP001500359">
    <property type="component" value="Unassembled WGS sequence"/>
</dbReference>
<evidence type="ECO:0000259" key="2">
    <source>
        <dbReference type="Pfam" id="PF06724"/>
    </source>
</evidence>
<sequence length="263" mass="28588">MNKKNVIRIIARIGYAAKCIVYCILGILTIYVAFSAASTEQVSKKSVFQEILTSPFGSVSLSAVILGFGCYVIWRLAQGMTNPDHLDMLKVKDVLMRIFYFFSAIAYASAAYIAFTVLTGDSEGQSDKKQQLGSSIMQETWGLALAAAIGIVIIVFAIIQFKHTFKGDFMDKFVSGMSQFEGQLANFLGRAGFAGRGIVYLMVGGFLISSSLTQNYEKAGGLTKAIDTLITQPFGPWLVGLIGLGLISFGVFCGFEGRYRKTS</sequence>
<feature type="transmembrane region" description="Helical" evidence="1">
    <location>
        <begin position="12"/>
        <end position="34"/>
    </location>
</feature>
<keyword evidence="1" id="KW-1133">Transmembrane helix</keyword>
<comment type="caution">
    <text evidence="3">The sequence shown here is derived from an EMBL/GenBank/DDBJ whole genome shotgun (WGS) entry which is preliminary data.</text>
</comment>
<feature type="transmembrane region" description="Helical" evidence="1">
    <location>
        <begin position="234"/>
        <end position="255"/>
    </location>
</feature>
<evidence type="ECO:0000256" key="1">
    <source>
        <dbReference type="SAM" id="Phobius"/>
    </source>
</evidence>
<evidence type="ECO:0000313" key="3">
    <source>
        <dbReference type="EMBL" id="GAA0852088.1"/>
    </source>
</evidence>
<evidence type="ECO:0000313" key="4">
    <source>
        <dbReference type="Proteomes" id="UP001500359"/>
    </source>
</evidence>
<keyword evidence="1" id="KW-0472">Membrane</keyword>
<gene>
    <name evidence="3" type="ORF">GCM10009114_01090</name>
</gene>
<name>A0ABN1LC33_9ALTE</name>
<proteinExistence type="predicted"/>
<feature type="domain" description="DUF1206" evidence="2">
    <location>
        <begin position="13"/>
        <end position="81"/>
    </location>
</feature>
<feature type="domain" description="DUF1206" evidence="2">
    <location>
        <begin position="100"/>
        <end position="163"/>
    </location>
</feature>
<feature type="transmembrane region" description="Helical" evidence="1">
    <location>
        <begin position="140"/>
        <end position="161"/>
    </location>
</feature>
<protein>
    <submittedName>
        <fullName evidence="3">DUF1206 domain-containing protein</fullName>
    </submittedName>
</protein>
<feature type="transmembrane region" description="Helical" evidence="1">
    <location>
        <begin position="98"/>
        <end position="120"/>
    </location>
</feature>
<keyword evidence="4" id="KW-1185">Reference proteome</keyword>
<dbReference type="InterPro" id="IPR009597">
    <property type="entry name" value="DUF1206"/>
</dbReference>
<feature type="transmembrane region" description="Helical" evidence="1">
    <location>
        <begin position="54"/>
        <end position="77"/>
    </location>
</feature>
<accession>A0ABN1LC33</accession>
<dbReference type="Pfam" id="PF06724">
    <property type="entry name" value="DUF1206"/>
    <property type="match status" value="3"/>
</dbReference>
<dbReference type="EMBL" id="BAAAFD010000001">
    <property type="protein sequence ID" value="GAA0852088.1"/>
    <property type="molecule type" value="Genomic_DNA"/>
</dbReference>
<keyword evidence="1" id="KW-0812">Transmembrane</keyword>
<dbReference type="RefSeq" id="WP_343855612.1">
    <property type="nucleotide sequence ID" value="NZ_BAAAFD010000001.1"/>
</dbReference>
<feature type="transmembrane region" description="Helical" evidence="1">
    <location>
        <begin position="197"/>
        <end position="214"/>
    </location>
</feature>
<reference evidence="3 4" key="1">
    <citation type="journal article" date="2019" name="Int. J. Syst. Evol. Microbiol.">
        <title>The Global Catalogue of Microorganisms (GCM) 10K type strain sequencing project: providing services to taxonomists for standard genome sequencing and annotation.</title>
        <authorList>
            <consortium name="The Broad Institute Genomics Platform"/>
            <consortium name="The Broad Institute Genome Sequencing Center for Infectious Disease"/>
            <person name="Wu L."/>
            <person name="Ma J."/>
        </authorList>
    </citation>
    <scope>NUCLEOTIDE SEQUENCE [LARGE SCALE GENOMIC DNA]</scope>
    <source>
        <strain evidence="3 4">JCM 15896</strain>
    </source>
</reference>
<feature type="domain" description="DUF1206" evidence="2">
    <location>
        <begin position="191"/>
        <end position="260"/>
    </location>
</feature>